<evidence type="ECO:0000256" key="7">
    <source>
        <dbReference type="ARBA" id="ARBA00023204"/>
    </source>
</evidence>
<dbReference type="Pfam" id="PF00271">
    <property type="entry name" value="Helicase_C"/>
    <property type="match status" value="1"/>
</dbReference>
<evidence type="ECO:0000256" key="1">
    <source>
        <dbReference type="ARBA" id="ARBA00022741"/>
    </source>
</evidence>
<evidence type="ECO:0000256" key="6">
    <source>
        <dbReference type="ARBA" id="ARBA00023125"/>
    </source>
</evidence>
<name>A0A098EFC8_ANAPH</name>
<evidence type="ECO:0000259" key="9">
    <source>
        <dbReference type="PROSITE" id="PS51192"/>
    </source>
</evidence>
<dbReference type="SMART" id="SM00487">
    <property type="entry name" value="DEXDc"/>
    <property type="match status" value="1"/>
</dbReference>
<feature type="domain" description="Helicase C-terminal" evidence="10">
    <location>
        <begin position="478"/>
        <end position="637"/>
    </location>
</feature>
<dbReference type="AlphaFoldDB" id="A0A098EFC8"/>
<evidence type="ECO:0000313" key="12">
    <source>
        <dbReference type="Proteomes" id="UP000055047"/>
    </source>
</evidence>
<dbReference type="PROSITE" id="PS51192">
    <property type="entry name" value="HELICASE_ATP_BIND_1"/>
    <property type="match status" value="1"/>
</dbReference>
<evidence type="ECO:0000256" key="5">
    <source>
        <dbReference type="ARBA" id="ARBA00022840"/>
    </source>
</evidence>
<dbReference type="EMBL" id="CCXQ01000023">
    <property type="protein sequence ID" value="CEG20507.1"/>
    <property type="molecule type" value="Genomic_DNA"/>
</dbReference>
<evidence type="ECO:0000259" key="10">
    <source>
        <dbReference type="PROSITE" id="PS51194"/>
    </source>
</evidence>
<dbReference type="InterPro" id="IPR045562">
    <property type="entry name" value="RecG_dom3_C"/>
</dbReference>
<keyword evidence="6" id="KW-0238">DNA-binding</keyword>
<accession>A0A098EFC8</accession>
<dbReference type="SMART" id="SM00490">
    <property type="entry name" value="HELICc"/>
    <property type="match status" value="1"/>
</dbReference>
<keyword evidence="7" id="KW-0234">DNA repair</keyword>
<keyword evidence="5" id="KW-0067">ATP-binding</keyword>
<dbReference type="GO" id="GO:0003678">
    <property type="term" value="F:DNA helicase activity"/>
    <property type="evidence" value="ECO:0007669"/>
    <property type="project" value="TreeGrafter"/>
</dbReference>
<evidence type="ECO:0000256" key="3">
    <source>
        <dbReference type="ARBA" id="ARBA00022801"/>
    </source>
</evidence>
<keyword evidence="3 11" id="KW-0378">Hydrolase</keyword>
<dbReference type="GO" id="GO:0003677">
    <property type="term" value="F:DNA binding"/>
    <property type="evidence" value="ECO:0007669"/>
    <property type="project" value="UniProtKB-KW"/>
</dbReference>
<organism evidence="11 12">
    <name type="scientific">Anaplasma phagocytophilum</name>
    <name type="common">Ehrlichia phagocytophila</name>
    <dbReference type="NCBI Taxonomy" id="948"/>
    <lineage>
        <taxon>Bacteria</taxon>
        <taxon>Pseudomonadati</taxon>
        <taxon>Pseudomonadota</taxon>
        <taxon>Alphaproteobacteria</taxon>
        <taxon>Rickettsiales</taxon>
        <taxon>Anaplasmataceae</taxon>
        <taxon>Anaplasma</taxon>
        <taxon>phagocytophilum group</taxon>
    </lineage>
</organism>
<dbReference type="CDD" id="cd04488">
    <property type="entry name" value="RecG_wedge_OBF"/>
    <property type="match status" value="1"/>
</dbReference>
<dbReference type="InterPro" id="IPR001650">
    <property type="entry name" value="Helicase_C-like"/>
</dbReference>
<dbReference type="InterPro" id="IPR014001">
    <property type="entry name" value="Helicase_ATP-bd"/>
</dbReference>
<dbReference type="Gene3D" id="3.40.50.300">
    <property type="entry name" value="P-loop containing nucleotide triphosphate hydrolases"/>
    <property type="match status" value="2"/>
</dbReference>
<keyword evidence="4 11" id="KW-0347">Helicase</keyword>
<dbReference type="InterPro" id="IPR047112">
    <property type="entry name" value="RecG/Mfd"/>
</dbReference>
<dbReference type="InterPro" id="IPR027417">
    <property type="entry name" value="P-loop_NTPase"/>
</dbReference>
<dbReference type="PANTHER" id="PTHR47964:SF1">
    <property type="entry name" value="ATP-DEPENDENT DNA HELICASE HOMOLOG RECG, CHLOROPLASTIC"/>
    <property type="match status" value="1"/>
</dbReference>
<gene>
    <name evidence="11" type="primary">recG</name>
    <name evidence="11" type="ORF">ANAPHAGO_00712</name>
</gene>
<proteinExistence type="predicted"/>
<feature type="domain" description="Helicase ATP-binding" evidence="9">
    <location>
        <begin position="300"/>
        <end position="459"/>
    </location>
</feature>
<evidence type="ECO:0000256" key="8">
    <source>
        <dbReference type="ARBA" id="ARBA00049819"/>
    </source>
</evidence>
<dbReference type="SUPFAM" id="SSF50249">
    <property type="entry name" value="Nucleic acid-binding proteins"/>
    <property type="match status" value="1"/>
</dbReference>
<dbReference type="CDD" id="cd17992">
    <property type="entry name" value="DEXHc_RecG"/>
    <property type="match status" value="1"/>
</dbReference>
<keyword evidence="2" id="KW-0227">DNA damage</keyword>
<evidence type="ECO:0000256" key="4">
    <source>
        <dbReference type="ARBA" id="ARBA00022806"/>
    </source>
</evidence>
<dbReference type="InterPro" id="IPR033454">
    <property type="entry name" value="RecG_wedge"/>
</dbReference>
<sequence length="702" mass="78779">MAIIHNSSSSPSNRVGKTAKLPEVPGMFSSIYDIQGVDNEKGLLLEKLCGGSRIVDLLLYAPYSYVDRRNSQLTPLSRRGSVVTFLGVAKKHVPPYKRRKSSKSPYKVQLGTEIGDIWLIFFNYSQPYLESVLEVGKQCLVSGKLEIHCGEMQITHPDYCTNNLKKFTEICALEPVYSVTKGLHSRVIHKFIKVALKSIQAQHEWLPADLIAENSWLSWQESVYKMHTPENVEEVRRIKGRLAYDELMAYHAAVYFARQHGRRKGVALEVKGTNYQEVLKRLGFELTAGQKSAIREITRAQTSDQQMAKLLQGDVGSGKTVVALFAMLNTVESSGQVAVMVPTEMLAEQHCSWIKKLLEGMDICIELLTGKTKNKNTIHARLLSGEIHILIGTHALFQESVKFHNLRLVVIDEQQRFGVLQRMKLIEKGDSADILFITATPIPRTLEQILYGNMDRITLKDKPACRLPVKTSIVKVCMIDDLCKRLKNMISREHKIYWICPYIEGSEDNDVASVEERFEFLKNMFGNNIVGVSHGAMTQIGNESALQAFYAGNIKVLVATSIIEVGINVPDATIIVIENPERFGLSQLHQLRGRVGRGHQQSYCILLHGPVSKIAYRKLSVLRDSHDGFHIAEQDLILRGGGDMLGCRQSGIAAFKFADAQDFHAMVKAHAAVSDIVQNEDGRKLAYRLTQIFGHSLPHIKY</sequence>
<dbReference type="GO" id="GO:0005524">
    <property type="term" value="F:ATP binding"/>
    <property type="evidence" value="ECO:0007669"/>
    <property type="project" value="UniProtKB-KW"/>
</dbReference>
<dbReference type="Pfam" id="PF17191">
    <property type="entry name" value="RecG_wedge"/>
    <property type="match status" value="1"/>
</dbReference>
<dbReference type="InterPro" id="IPR011545">
    <property type="entry name" value="DEAD/DEAH_box_helicase_dom"/>
</dbReference>
<dbReference type="GO" id="GO:0016787">
    <property type="term" value="F:hydrolase activity"/>
    <property type="evidence" value="ECO:0007669"/>
    <property type="project" value="UniProtKB-KW"/>
</dbReference>
<dbReference type="Gene3D" id="2.40.50.140">
    <property type="entry name" value="Nucleic acid-binding proteins"/>
    <property type="match status" value="1"/>
</dbReference>
<evidence type="ECO:0000256" key="2">
    <source>
        <dbReference type="ARBA" id="ARBA00022763"/>
    </source>
</evidence>
<dbReference type="SUPFAM" id="SSF52540">
    <property type="entry name" value="P-loop containing nucleoside triphosphate hydrolases"/>
    <property type="match status" value="2"/>
</dbReference>
<protein>
    <recommendedName>
        <fullName evidence="8">Probable DNA 3'-5' helicase RecG</fullName>
    </recommendedName>
</protein>
<dbReference type="Proteomes" id="UP000055047">
    <property type="component" value="Unassembled WGS sequence"/>
</dbReference>
<reference evidence="11 12" key="1">
    <citation type="submission" date="2014-09" db="EMBL/GenBank/DDBJ databases">
        <authorList>
            <person name="Loux Valentin"/>
            <person name="Dugat Thibaut"/>
        </authorList>
    </citation>
    <scope>NUCLEOTIDE SEQUENCE [LARGE SCALE GENOMIC DNA]</scope>
    <source>
        <strain evidence="11 12">BOV-10_179</strain>
    </source>
</reference>
<dbReference type="InterPro" id="IPR012340">
    <property type="entry name" value="NA-bd_OB-fold"/>
</dbReference>
<dbReference type="PANTHER" id="PTHR47964">
    <property type="entry name" value="ATP-DEPENDENT DNA HELICASE HOMOLOG RECG, CHLOROPLASTIC"/>
    <property type="match status" value="1"/>
</dbReference>
<keyword evidence="1" id="KW-0547">Nucleotide-binding</keyword>
<dbReference type="GO" id="GO:0006281">
    <property type="term" value="P:DNA repair"/>
    <property type="evidence" value="ECO:0007669"/>
    <property type="project" value="UniProtKB-KW"/>
</dbReference>
<dbReference type="Pfam" id="PF00270">
    <property type="entry name" value="DEAD"/>
    <property type="match status" value="1"/>
</dbReference>
<dbReference type="Pfam" id="PF19833">
    <property type="entry name" value="RecG_dom3_C"/>
    <property type="match status" value="1"/>
</dbReference>
<dbReference type="PROSITE" id="PS51194">
    <property type="entry name" value="HELICASE_CTER"/>
    <property type="match status" value="1"/>
</dbReference>
<dbReference type="RefSeq" id="WP_044143663.1">
    <property type="nucleotide sequence ID" value="NZ_CCXQ01000023.1"/>
</dbReference>
<evidence type="ECO:0000313" key="11">
    <source>
        <dbReference type="EMBL" id="CEG20507.1"/>
    </source>
</evidence>